<dbReference type="InterPro" id="IPR052394">
    <property type="entry name" value="LRR-containing"/>
</dbReference>
<dbReference type="InterPro" id="IPR001611">
    <property type="entry name" value="Leu-rich_rpt"/>
</dbReference>
<evidence type="ECO:0000313" key="3">
    <source>
        <dbReference type="Proteomes" id="UP000019132"/>
    </source>
</evidence>
<dbReference type="AlphaFoldDB" id="K3X6Q3"/>
<reference evidence="3" key="1">
    <citation type="journal article" date="2010" name="Genome Biol.">
        <title>Genome sequence of the necrotrophic plant pathogen Pythium ultimum reveals original pathogenicity mechanisms and effector repertoire.</title>
        <authorList>
            <person name="Levesque C.A."/>
            <person name="Brouwer H."/>
            <person name="Cano L."/>
            <person name="Hamilton J.P."/>
            <person name="Holt C."/>
            <person name="Huitema E."/>
            <person name="Raffaele S."/>
            <person name="Robideau G.P."/>
            <person name="Thines M."/>
            <person name="Win J."/>
            <person name="Zerillo M.M."/>
            <person name="Beakes G.W."/>
            <person name="Boore J.L."/>
            <person name="Busam D."/>
            <person name="Dumas B."/>
            <person name="Ferriera S."/>
            <person name="Fuerstenberg S.I."/>
            <person name="Gachon C.M."/>
            <person name="Gaulin E."/>
            <person name="Govers F."/>
            <person name="Grenville-Briggs L."/>
            <person name="Horner N."/>
            <person name="Hostetler J."/>
            <person name="Jiang R.H."/>
            <person name="Johnson J."/>
            <person name="Krajaejun T."/>
            <person name="Lin H."/>
            <person name="Meijer H.J."/>
            <person name="Moore B."/>
            <person name="Morris P."/>
            <person name="Phuntmart V."/>
            <person name="Puiu D."/>
            <person name="Shetty J."/>
            <person name="Stajich J.E."/>
            <person name="Tripathy S."/>
            <person name="Wawra S."/>
            <person name="van West P."/>
            <person name="Whitty B.R."/>
            <person name="Coutinho P.M."/>
            <person name="Henrissat B."/>
            <person name="Martin F."/>
            <person name="Thomas P.D."/>
            <person name="Tyler B.M."/>
            <person name="De Vries R.P."/>
            <person name="Kamoun S."/>
            <person name="Yandell M."/>
            <person name="Tisserat N."/>
            <person name="Buell C.R."/>
        </authorList>
    </citation>
    <scope>NUCLEOTIDE SEQUENCE</scope>
    <source>
        <strain evidence="3">DAOM:BR144</strain>
    </source>
</reference>
<feature type="region of interest" description="Disordered" evidence="1">
    <location>
        <begin position="396"/>
        <end position="419"/>
    </location>
</feature>
<dbReference type="SMART" id="SM00368">
    <property type="entry name" value="LRR_RI"/>
    <property type="match status" value="4"/>
</dbReference>
<dbReference type="EnsemblProtists" id="PYU1_T012902">
    <property type="protein sequence ID" value="PYU1_T012902"/>
    <property type="gene ID" value="PYU1_G012875"/>
</dbReference>
<dbReference type="Pfam" id="PF13516">
    <property type="entry name" value="LRR_6"/>
    <property type="match status" value="2"/>
</dbReference>
<name>K3X6Q3_GLOUD</name>
<evidence type="ECO:0000256" key="1">
    <source>
        <dbReference type="SAM" id="MobiDB-lite"/>
    </source>
</evidence>
<dbReference type="HOGENOM" id="CLU_039362_0_0_1"/>
<protein>
    <submittedName>
        <fullName evidence="2">Uncharacterized protein</fullName>
    </submittedName>
</protein>
<feature type="compositionally biased region" description="Basic residues" evidence="1">
    <location>
        <begin position="405"/>
        <end position="419"/>
    </location>
</feature>
<dbReference type="InterPro" id="IPR032675">
    <property type="entry name" value="LRR_dom_sf"/>
</dbReference>
<proteinExistence type="predicted"/>
<keyword evidence="3" id="KW-1185">Reference proteome</keyword>
<sequence length="419" mass="47896">MLDFDAVVGGKEPAFDDDADVDLARLAVKDRDAIMARVMPDDSAPSDAFALAQNEIRREMIDRGIQPKGFYNDDAVRLQEEFNREHTAEKEARMQQRIQFAAKSYLRETVHRRRMEREKELREEVSEVAKNPQLEVWLSLVKGNETPKQANLRLNAIGTRALCKSLMFNHSLHSLNLSRNHLDDVAGKCIAQMLRRNTTLSRLELESNGFGPQSAKDFADALRVNEALQYLNLESNPLTDDEKDFSGIAALGAMLAHNKTLLTFNLWRTRLGAEGGKHLAAGLEKNSTLLCVDIGNNRIATSDGLKIDQRLNKNRHAFAQREAQKIGFREAQLKAAEKERTRQADLQKQAEYEQWIEERKLERQQDRETKEAERQRQLKLEEDRLRQLAARKAAEFAARAELDKKKKKKKKGGAKKKKK</sequence>
<dbReference type="EMBL" id="GL376581">
    <property type="status" value="NOT_ANNOTATED_CDS"/>
    <property type="molecule type" value="Genomic_DNA"/>
</dbReference>
<accession>K3X6Q3</accession>
<dbReference type="OMA" id="IRNKNIW"/>
<dbReference type="Proteomes" id="UP000019132">
    <property type="component" value="Unassembled WGS sequence"/>
</dbReference>
<dbReference type="Gene3D" id="3.80.10.10">
    <property type="entry name" value="Ribonuclease Inhibitor"/>
    <property type="match status" value="2"/>
</dbReference>
<evidence type="ECO:0000313" key="2">
    <source>
        <dbReference type="EnsemblProtists" id="PYU1_T012902"/>
    </source>
</evidence>
<dbReference type="PANTHER" id="PTHR24114:SF2">
    <property type="entry name" value="F-BOX DOMAIN-CONTAINING PROTEIN-RELATED"/>
    <property type="match status" value="1"/>
</dbReference>
<dbReference type="VEuPathDB" id="FungiDB:PYU1_G012875"/>
<dbReference type="InParanoid" id="K3X6Q3"/>
<dbReference type="SUPFAM" id="SSF52047">
    <property type="entry name" value="RNI-like"/>
    <property type="match status" value="1"/>
</dbReference>
<reference evidence="3" key="2">
    <citation type="submission" date="2010-04" db="EMBL/GenBank/DDBJ databases">
        <authorList>
            <person name="Buell R."/>
            <person name="Hamilton J."/>
            <person name="Hostetler J."/>
        </authorList>
    </citation>
    <scope>NUCLEOTIDE SEQUENCE [LARGE SCALE GENOMIC DNA]</scope>
    <source>
        <strain evidence="3">DAOM:BR144</strain>
    </source>
</reference>
<reference evidence="2" key="3">
    <citation type="submission" date="2015-02" db="UniProtKB">
        <authorList>
            <consortium name="EnsemblProtists"/>
        </authorList>
    </citation>
    <scope>IDENTIFICATION</scope>
    <source>
        <strain evidence="2">DAOM BR144</strain>
    </source>
</reference>
<dbReference type="STRING" id="431595.K3X6Q3"/>
<organism evidence="2 3">
    <name type="scientific">Globisporangium ultimum (strain ATCC 200006 / CBS 805.95 / DAOM BR144)</name>
    <name type="common">Pythium ultimum</name>
    <dbReference type="NCBI Taxonomy" id="431595"/>
    <lineage>
        <taxon>Eukaryota</taxon>
        <taxon>Sar</taxon>
        <taxon>Stramenopiles</taxon>
        <taxon>Oomycota</taxon>
        <taxon>Peronosporomycetes</taxon>
        <taxon>Pythiales</taxon>
        <taxon>Pythiaceae</taxon>
        <taxon>Globisporangium</taxon>
    </lineage>
</organism>
<dbReference type="PANTHER" id="PTHR24114">
    <property type="entry name" value="LEUCINE RICH REPEAT FAMILY PROTEIN"/>
    <property type="match status" value="1"/>
</dbReference>
<dbReference type="eggNOG" id="KOG4308">
    <property type="taxonomic scope" value="Eukaryota"/>
</dbReference>